<accession>A0A0F9QXW2</accession>
<dbReference type="EMBL" id="LAZR01001180">
    <property type="protein sequence ID" value="KKN49175.1"/>
    <property type="molecule type" value="Genomic_DNA"/>
</dbReference>
<proteinExistence type="predicted"/>
<feature type="domain" description="Spermatogenesis-associated protein 20-like TRX" evidence="1">
    <location>
        <begin position="10"/>
        <end position="171"/>
    </location>
</feature>
<sequence length="696" mass="80336">MSSESTEGNMNRLSHEKSPYLLQHANNPVDWYPWGNEAFDLARKEKKPIFLSIGYSTCHWCHAMAHESFEDTDVAELINKVFIPIKVDREERPDIDKIYMTVCQMMTGSGGWPLTIIMTPEKKPFFAGTYFPKQTRFGRIGLVDLIKRIEELWNNQRDELLSSANQITFNLQNIDQELPGEKFNENVLKKAYQQLANQFDSINGGFGIKPKFPTPHNLIFLLRFWNRTGDKEALEMVEKTLLSMRKGGIYDHIGFGFHRYSTDSIWLVPHFEKMLYDQALLAMVYIEAYQVTKKLIYKETAQEIFSYVLRDMLSPEGGFFSAEDADSEGEEGKFYIWSIKELEKILDKNEVDLVIRNFRMEISGNYIEEATRKKTGYNILHLEKYPEEELRDKLENIRTKLFHHRKSRVPPHKDTKILTDWNGLMITALARGAIVFQEEEYLNAAEKAIHFILSNLGESHNRLLHRYKDGLSEIKGFLTDYAFLIWGLIELYEATFDLHYLKTAFALNEAQIEHFWDNKSGGFYFNADDSEELLTRPKDIYDGAIPSGNSIAMLNMLRLSYFTGDPELEELADIQNRVFSEKIKANPLAHTQFLVAIDFAIGPSYSIVIGGDSLAEDTKVLIDAINSAYVPNKVIIQRKTELNSPEIDEFSNFVQYFDKLNGKATAYICINKMCKPPTDDRNTILRYLNASWSTSS</sequence>
<dbReference type="Gene3D" id="1.50.10.10">
    <property type="match status" value="1"/>
</dbReference>
<dbReference type="GO" id="GO:0005975">
    <property type="term" value="P:carbohydrate metabolic process"/>
    <property type="evidence" value="ECO:0007669"/>
    <property type="project" value="InterPro"/>
</dbReference>
<dbReference type="AlphaFoldDB" id="A0A0F9QXW2"/>
<gene>
    <name evidence="2" type="ORF">LCGC14_0645550</name>
</gene>
<dbReference type="Pfam" id="PF03190">
    <property type="entry name" value="Thioredox_DsbH"/>
    <property type="match status" value="1"/>
</dbReference>
<dbReference type="Gene3D" id="3.40.30.10">
    <property type="entry name" value="Glutaredoxin"/>
    <property type="match status" value="1"/>
</dbReference>
<organism evidence="2">
    <name type="scientific">marine sediment metagenome</name>
    <dbReference type="NCBI Taxonomy" id="412755"/>
    <lineage>
        <taxon>unclassified sequences</taxon>
        <taxon>metagenomes</taxon>
        <taxon>ecological metagenomes</taxon>
    </lineage>
</organism>
<name>A0A0F9QXW2_9ZZZZ</name>
<dbReference type="InterPro" id="IPR024705">
    <property type="entry name" value="Ssp411"/>
</dbReference>
<dbReference type="InterPro" id="IPR012341">
    <property type="entry name" value="6hp_glycosidase-like_sf"/>
</dbReference>
<reference evidence="2" key="1">
    <citation type="journal article" date="2015" name="Nature">
        <title>Complex archaea that bridge the gap between prokaryotes and eukaryotes.</title>
        <authorList>
            <person name="Spang A."/>
            <person name="Saw J.H."/>
            <person name="Jorgensen S.L."/>
            <person name="Zaremba-Niedzwiedzka K."/>
            <person name="Martijn J."/>
            <person name="Lind A.E."/>
            <person name="van Eijk R."/>
            <person name="Schleper C."/>
            <person name="Guy L."/>
            <person name="Ettema T.J."/>
        </authorList>
    </citation>
    <scope>NUCLEOTIDE SEQUENCE</scope>
</reference>
<evidence type="ECO:0000259" key="1">
    <source>
        <dbReference type="Pfam" id="PF03190"/>
    </source>
</evidence>
<dbReference type="CDD" id="cd02955">
    <property type="entry name" value="SSP411"/>
    <property type="match status" value="1"/>
</dbReference>
<dbReference type="InterPro" id="IPR036249">
    <property type="entry name" value="Thioredoxin-like_sf"/>
</dbReference>
<dbReference type="SUPFAM" id="SSF48208">
    <property type="entry name" value="Six-hairpin glycosidases"/>
    <property type="match status" value="1"/>
</dbReference>
<dbReference type="InterPro" id="IPR004879">
    <property type="entry name" value="Ssp411-like_TRX"/>
</dbReference>
<protein>
    <recommendedName>
        <fullName evidence="1">Spermatogenesis-associated protein 20-like TRX domain-containing protein</fullName>
    </recommendedName>
</protein>
<dbReference type="PANTHER" id="PTHR42899:SF1">
    <property type="entry name" value="SPERMATOGENESIS-ASSOCIATED PROTEIN 20"/>
    <property type="match status" value="1"/>
</dbReference>
<evidence type="ECO:0000313" key="2">
    <source>
        <dbReference type="EMBL" id="KKN49175.1"/>
    </source>
</evidence>
<dbReference type="InterPro" id="IPR008928">
    <property type="entry name" value="6-hairpin_glycosidase_sf"/>
</dbReference>
<dbReference type="PANTHER" id="PTHR42899">
    <property type="entry name" value="SPERMATOGENESIS-ASSOCIATED PROTEIN 20"/>
    <property type="match status" value="1"/>
</dbReference>
<dbReference type="PIRSF" id="PIRSF006402">
    <property type="entry name" value="UCP006402_thioredoxin"/>
    <property type="match status" value="1"/>
</dbReference>
<comment type="caution">
    <text evidence="2">The sequence shown here is derived from an EMBL/GenBank/DDBJ whole genome shotgun (WGS) entry which is preliminary data.</text>
</comment>
<dbReference type="SUPFAM" id="SSF52833">
    <property type="entry name" value="Thioredoxin-like"/>
    <property type="match status" value="1"/>
</dbReference>